<sequence>MTKGNILITGASTGIGAACAKKFVDEGYTVYGSVRKQEDANRLTEALGESFQPLFFDVTNESAIRKAAEELTSQVEGQGLKLLINNAGIAVTGAVELLDVEAYRKQYEVNYFGLIAVTQAFLPLLGAKRNYESTPGKIINMSSIASKRAMPFMTPYSSSKAALDSFTEGLRRELLIYGIDAVTINPGPIRTPIWDKLDVNFDDVKGTVYESILKRFIKLVNKEASEAIDSDDFARRVFKTFINKSPKVSNVVIKNKFLKYNLVSLVPARKVDSFIKKVLKI</sequence>
<evidence type="ECO:0000256" key="3">
    <source>
        <dbReference type="RuleBase" id="RU000363"/>
    </source>
</evidence>
<dbReference type="InterPro" id="IPR036291">
    <property type="entry name" value="NAD(P)-bd_dom_sf"/>
</dbReference>
<accession>A0A1W2GKL8</accession>
<organism evidence="4 5">
    <name type="scientific">Reichenbachiella faecimaris</name>
    <dbReference type="NCBI Taxonomy" id="692418"/>
    <lineage>
        <taxon>Bacteria</taxon>
        <taxon>Pseudomonadati</taxon>
        <taxon>Bacteroidota</taxon>
        <taxon>Cytophagia</taxon>
        <taxon>Cytophagales</taxon>
        <taxon>Reichenbachiellaceae</taxon>
        <taxon>Reichenbachiella</taxon>
    </lineage>
</organism>
<dbReference type="STRING" id="692418.SAMN04488029_3294"/>
<dbReference type="EMBL" id="FWYF01000003">
    <property type="protein sequence ID" value="SMD37205.1"/>
    <property type="molecule type" value="Genomic_DNA"/>
</dbReference>
<protein>
    <submittedName>
        <fullName evidence="4">Short-chain dehydrogenase</fullName>
    </submittedName>
</protein>
<dbReference type="PANTHER" id="PTHR44196">
    <property type="entry name" value="DEHYDROGENASE/REDUCTASE SDR FAMILY MEMBER 7B"/>
    <property type="match status" value="1"/>
</dbReference>
<dbReference type="Gene3D" id="3.40.50.720">
    <property type="entry name" value="NAD(P)-binding Rossmann-like Domain"/>
    <property type="match status" value="1"/>
</dbReference>
<evidence type="ECO:0000313" key="4">
    <source>
        <dbReference type="EMBL" id="SMD37205.1"/>
    </source>
</evidence>
<dbReference type="SUPFAM" id="SSF51735">
    <property type="entry name" value="NAD(P)-binding Rossmann-fold domains"/>
    <property type="match status" value="1"/>
</dbReference>
<proteinExistence type="inferred from homology"/>
<dbReference type="PROSITE" id="PS51257">
    <property type="entry name" value="PROKAR_LIPOPROTEIN"/>
    <property type="match status" value="1"/>
</dbReference>
<name>A0A1W2GKL8_REIFA</name>
<reference evidence="4 5" key="1">
    <citation type="submission" date="2017-04" db="EMBL/GenBank/DDBJ databases">
        <authorList>
            <person name="Afonso C.L."/>
            <person name="Miller P.J."/>
            <person name="Scott M.A."/>
            <person name="Spackman E."/>
            <person name="Goraichik I."/>
            <person name="Dimitrov K.M."/>
            <person name="Suarez D.L."/>
            <person name="Swayne D.E."/>
        </authorList>
    </citation>
    <scope>NUCLEOTIDE SEQUENCE [LARGE SCALE GENOMIC DNA]</scope>
    <source>
        <strain evidence="4 5">DSM 26133</strain>
    </source>
</reference>
<dbReference type="PRINTS" id="PR00081">
    <property type="entry name" value="GDHRDH"/>
</dbReference>
<keyword evidence="5" id="KW-1185">Reference proteome</keyword>
<evidence type="ECO:0000256" key="1">
    <source>
        <dbReference type="ARBA" id="ARBA00006484"/>
    </source>
</evidence>
<dbReference type="Proteomes" id="UP000192472">
    <property type="component" value="Unassembled WGS sequence"/>
</dbReference>
<dbReference type="GO" id="GO:0016020">
    <property type="term" value="C:membrane"/>
    <property type="evidence" value="ECO:0007669"/>
    <property type="project" value="TreeGrafter"/>
</dbReference>
<dbReference type="InterPro" id="IPR020904">
    <property type="entry name" value="Sc_DH/Rdtase_CS"/>
</dbReference>
<dbReference type="PANTHER" id="PTHR44196:SF1">
    <property type="entry name" value="DEHYDROGENASE_REDUCTASE SDR FAMILY MEMBER 7B"/>
    <property type="match status" value="1"/>
</dbReference>
<keyword evidence="2" id="KW-0560">Oxidoreductase</keyword>
<evidence type="ECO:0000256" key="2">
    <source>
        <dbReference type="ARBA" id="ARBA00023002"/>
    </source>
</evidence>
<dbReference type="PROSITE" id="PS00061">
    <property type="entry name" value="ADH_SHORT"/>
    <property type="match status" value="1"/>
</dbReference>
<comment type="similarity">
    <text evidence="1 3">Belongs to the short-chain dehydrogenases/reductases (SDR) family.</text>
</comment>
<dbReference type="AlphaFoldDB" id="A0A1W2GKL8"/>
<evidence type="ECO:0000313" key="5">
    <source>
        <dbReference type="Proteomes" id="UP000192472"/>
    </source>
</evidence>
<dbReference type="GO" id="GO:0016491">
    <property type="term" value="F:oxidoreductase activity"/>
    <property type="evidence" value="ECO:0007669"/>
    <property type="project" value="UniProtKB-KW"/>
</dbReference>
<dbReference type="InterPro" id="IPR002347">
    <property type="entry name" value="SDR_fam"/>
</dbReference>
<dbReference type="OrthoDB" id="9786056at2"/>
<dbReference type="RefSeq" id="WP_084373909.1">
    <property type="nucleotide sequence ID" value="NZ_FWYF01000003.1"/>
</dbReference>
<dbReference type="Pfam" id="PF00106">
    <property type="entry name" value="adh_short"/>
    <property type="match status" value="1"/>
</dbReference>
<gene>
    <name evidence="4" type="ORF">SAMN04488029_3294</name>
</gene>
<dbReference type="CDD" id="cd05374">
    <property type="entry name" value="17beta-HSD-like_SDR_c"/>
    <property type="match status" value="1"/>
</dbReference>
<dbReference type="PRINTS" id="PR00080">
    <property type="entry name" value="SDRFAMILY"/>
</dbReference>